<reference evidence="11 12" key="1">
    <citation type="journal article" date="2022" name="Nat. Ecol. Evol.">
        <title>A masculinizing supergene underlies an exaggerated male reproductive morph in a spider.</title>
        <authorList>
            <person name="Hendrickx F."/>
            <person name="De Corte Z."/>
            <person name="Sonet G."/>
            <person name="Van Belleghem S.M."/>
            <person name="Kostlbacher S."/>
            <person name="Vangestel C."/>
        </authorList>
    </citation>
    <scope>NUCLEOTIDE SEQUENCE [LARGE SCALE GENOMIC DNA]</scope>
    <source>
        <strain evidence="11">W744_W776</strain>
    </source>
</reference>
<dbReference type="PANTHER" id="PTHR32261:SF1">
    <property type="entry name" value="CALCIUM HOMEOSTASIS MODULATOR PROTEIN"/>
    <property type="match status" value="1"/>
</dbReference>
<dbReference type="GO" id="GO:1904669">
    <property type="term" value="P:ATP export"/>
    <property type="evidence" value="ECO:0007669"/>
    <property type="project" value="UniProtKB-ARBA"/>
</dbReference>
<dbReference type="GO" id="GO:0005886">
    <property type="term" value="C:plasma membrane"/>
    <property type="evidence" value="ECO:0007669"/>
    <property type="project" value="TreeGrafter"/>
</dbReference>
<evidence type="ECO:0000256" key="10">
    <source>
        <dbReference type="SAM" id="Phobius"/>
    </source>
</evidence>
<evidence type="ECO:0000256" key="7">
    <source>
        <dbReference type="ARBA" id="ARBA00023136"/>
    </source>
</evidence>
<keyword evidence="4 10" id="KW-0812">Transmembrane</keyword>
<feature type="compositionally biased region" description="Low complexity" evidence="9">
    <location>
        <begin position="307"/>
        <end position="318"/>
    </location>
</feature>
<feature type="compositionally biased region" description="Polar residues" evidence="9">
    <location>
        <begin position="325"/>
        <end position="363"/>
    </location>
</feature>
<evidence type="ECO:0000256" key="8">
    <source>
        <dbReference type="ARBA" id="ARBA00023303"/>
    </source>
</evidence>
<name>A0AAV6VN62_9ARAC</name>
<protein>
    <submittedName>
        <fullName evidence="11">Uncharacterized protein</fullName>
    </submittedName>
</protein>
<dbReference type="GO" id="GO:0005261">
    <property type="term" value="F:monoatomic cation channel activity"/>
    <property type="evidence" value="ECO:0007669"/>
    <property type="project" value="TreeGrafter"/>
</dbReference>
<evidence type="ECO:0000256" key="5">
    <source>
        <dbReference type="ARBA" id="ARBA00022989"/>
    </source>
</evidence>
<keyword evidence="6" id="KW-0406">Ion transport</keyword>
<feature type="region of interest" description="Disordered" evidence="9">
    <location>
        <begin position="304"/>
        <end position="390"/>
    </location>
</feature>
<feature type="transmembrane region" description="Helical" evidence="10">
    <location>
        <begin position="199"/>
        <end position="216"/>
    </location>
</feature>
<gene>
    <name evidence="11" type="ORF">JTE90_007222</name>
</gene>
<evidence type="ECO:0000313" key="12">
    <source>
        <dbReference type="Proteomes" id="UP000827092"/>
    </source>
</evidence>
<keyword evidence="7 10" id="KW-0472">Membrane</keyword>
<evidence type="ECO:0000256" key="1">
    <source>
        <dbReference type="ARBA" id="ARBA00004141"/>
    </source>
</evidence>
<dbReference type="Pfam" id="PF14798">
    <property type="entry name" value="Ca_hom_mod"/>
    <property type="match status" value="1"/>
</dbReference>
<keyword evidence="5 10" id="KW-1133">Transmembrane helix</keyword>
<proteinExistence type="inferred from homology"/>
<evidence type="ECO:0000256" key="3">
    <source>
        <dbReference type="ARBA" id="ARBA00022448"/>
    </source>
</evidence>
<accession>A0AAV6VN62</accession>
<evidence type="ECO:0000256" key="9">
    <source>
        <dbReference type="SAM" id="MobiDB-lite"/>
    </source>
</evidence>
<evidence type="ECO:0000256" key="4">
    <source>
        <dbReference type="ARBA" id="ARBA00022692"/>
    </source>
</evidence>
<comment type="caution">
    <text evidence="11">The sequence shown here is derived from an EMBL/GenBank/DDBJ whole genome shotgun (WGS) entry which is preliminary data.</text>
</comment>
<dbReference type="PANTHER" id="PTHR32261">
    <property type="entry name" value="CALCIUM HOMEOSTASIS MODULATOR PROTEIN"/>
    <property type="match status" value="1"/>
</dbReference>
<comment type="subcellular location">
    <subcellularLocation>
        <location evidence="1">Membrane</location>
        <topology evidence="1">Multi-pass membrane protein</topology>
    </subcellularLocation>
</comment>
<comment type="similarity">
    <text evidence="2">Belongs to the CALHM family.</text>
</comment>
<dbReference type="AlphaFoldDB" id="A0AAV6VN62"/>
<dbReference type="EMBL" id="JAFNEN010000054">
    <property type="protein sequence ID" value="KAG8197483.1"/>
    <property type="molecule type" value="Genomic_DNA"/>
</dbReference>
<keyword evidence="12" id="KW-1185">Reference proteome</keyword>
<keyword evidence="3" id="KW-0813">Transport</keyword>
<dbReference type="InterPro" id="IPR029569">
    <property type="entry name" value="CALHM"/>
</dbReference>
<feature type="compositionally biased region" description="Low complexity" evidence="9">
    <location>
        <begin position="369"/>
        <end position="383"/>
    </location>
</feature>
<evidence type="ECO:0000256" key="6">
    <source>
        <dbReference type="ARBA" id="ARBA00023065"/>
    </source>
</evidence>
<feature type="transmembrane region" description="Helical" evidence="10">
    <location>
        <begin position="60"/>
        <end position="80"/>
    </location>
</feature>
<evidence type="ECO:0000256" key="2">
    <source>
        <dbReference type="ARBA" id="ARBA00008497"/>
    </source>
</evidence>
<organism evidence="11 12">
    <name type="scientific">Oedothorax gibbosus</name>
    <dbReference type="NCBI Taxonomy" id="931172"/>
    <lineage>
        <taxon>Eukaryota</taxon>
        <taxon>Metazoa</taxon>
        <taxon>Ecdysozoa</taxon>
        <taxon>Arthropoda</taxon>
        <taxon>Chelicerata</taxon>
        <taxon>Arachnida</taxon>
        <taxon>Araneae</taxon>
        <taxon>Araneomorphae</taxon>
        <taxon>Entelegynae</taxon>
        <taxon>Araneoidea</taxon>
        <taxon>Linyphiidae</taxon>
        <taxon>Erigoninae</taxon>
        <taxon>Oedothorax</taxon>
    </lineage>
</organism>
<dbReference type="Proteomes" id="UP000827092">
    <property type="component" value="Unassembled WGS sequence"/>
</dbReference>
<sequence length="390" mass="43261">MAAGEYVKKQFKQLIPQFMLNHPTCFYQTLMITLSGAAEQLWEEVGFKCPSSLNGLSHKHYALVNFLGPVVSLWMICLLASNMAKRLCQGQGCDCSDKECCSTFKSVFCQCQGCSTFCSTFKSVFCQCQGCSTFWSVFFRTLVIPLAWVFVSLMDGDVFACYNHRPNCTIDSNTIFIDGINCTTDVTRWDEANKTESKFYGWCFAGISLFLVFLGVTTSRCCSERPYFPNFYSNILKKWEQVEMEKFLEEGAKVTAADNAGAITKAVNNVTPKDWEAICMLHQKKTVEQSGNAKKKEYYSPLSEWVANNHPNPNSAPSTEAPLQDSVSASENHQESAQTPKQKPSVVSDQVLTPNSDSASSTEALPLDSASASQKGQGSAQAQNQNETKF</sequence>
<keyword evidence="8" id="KW-0407">Ion channel</keyword>
<evidence type="ECO:0000313" key="11">
    <source>
        <dbReference type="EMBL" id="KAG8197483.1"/>
    </source>
</evidence>